<reference evidence="1 2" key="1">
    <citation type="submission" date="2021-03" db="EMBL/GenBank/DDBJ databases">
        <title>Human Oral Microbial Genomes.</title>
        <authorList>
            <person name="Johnston C.D."/>
            <person name="Chen T."/>
            <person name="Dewhirst F.E."/>
        </authorList>
    </citation>
    <scope>NUCLEOTIDE SEQUENCE [LARGE SCALE GENOMIC DNA]</scope>
    <source>
        <strain evidence="1 2">DSMZ 100122</strain>
    </source>
</reference>
<evidence type="ECO:0000313" key="2">
    <source>
        <dbReference type="Proteomes" id="UP000678513"/>
    </source>
</evidence>
<keyword evidence="1" id="KW-0378">Hydrolase</keyword>
<keyword evidence="2" id="KW-1185">Reference proteome</keyword>
<dbReference type="InterPro" id="IPR010349">
    <property type="entry name" value="Asparaginase_II"/>
</dbReference>
<name>A0ABX7Y2D1_9ACTN</name>
<proteinExistence type="predicted"/>
<gene>
    <name evidence="1" type="ORF">J5A65_08680</name>
</gene>
<sequence>MMDVLLGVVGRGWVAESHHRGRVSVVRKDGRILLALGDMGVPTLPRSAVKPFQAIAMLRGGLDLENQLLALAAASHLGQSIHTEGALRILELSGLGTSDFQHTADFPGDPASLGAWLASGRGKEALAHNCSGKHAAMLRTCLIAGWPTDGYRDPLHPLQRLIRATIEEYCGVIGEPVVDGCTAPAFVTTLPGLARGFACWAAEQEGPGKRLADAFRRYPEYTSSTTHPVVRLMQQVPGAVGKVGAEGILAVGLPEGIGVAVKISDGAGRGRFEVMDAILTRLGHPVTSSPGEVRISSELSEALAR</sequence>
<accession>A0ABX7Y2D1</accession>
<dbReference type="EMBL" id="CP072384">
    <property type="protein sequence ID" value="QUC07035.1"/>
    <property type="molecule type" value="Genomic_DNA"/>
</dbReference>
<dbReference type="GO" id="GO:0004067">
    <property type="term" value="F:asparaginase activity"/>
    <property type="evidence" value="ECO:0007669"/>
    <property type="project" value="UniProtKB-EC"/>
</dbReference>
<dbReference type="EC" id="3.5.1.1" evidence="1"/>
<dbReference type="PANTHER" id="PTHR42110:SF1">
    <property type="entry name" value="L-ASPARAGINASE, PUTATIVE (AFU_ORTHOLOGUE AFUA_3G11890)-RELATED"/>
    <property type="match status" value="1"/>
</dbReference>
<dbReference type="Pfam" id="PF06089">
    <property type="entry name" value="Asparaginase_II"/>
    <property type="match status" value="1"/>
</dbReference>
<protein>
    <submittedName>
        <fullName evidence="1">Asparaginase</fullName>
        <ecNumber evidence="1">3.5.1.1</ecNumber>
    </submittedName>
</protein>
<dbReference type="Proteomes" id="UP000678513">
    <property type="component" value="Chromosome"/>
</dbReference>
<organism evidence="1 2">
    <name type="scientific">Arachnia rubra</name>
    <dbReference type="NCBI Taxonomy" id="1547448"/>
    <lineage>
        <taxon>Bacteria</taxon>
        <taxon>Bacillati</taxon>
        <taxon>Actinomycetota</taxon>
        <taxon>Actinomycetes</taxon>
        <taxon>Propionibacteriales</taxon>
        <taxon>Propionibacteriaceae</taxon>
        <taxon>Arachnia</taxon>
    </lineage>
</organism>
<dbReference type="PANTHER" id="PTHR42110">
    <property type="entry name" value="L-ASPARAGINASE, PUTATIVE (AFU_ORTHOLOGUE AFUA_3G11890)-RELATED"/>
    <property type="match status" value="1"/>
</dbReference>
<evidence type="ECO:0000313" key="1">
    <source>
        <dbReference type="EMBL" id="QUC07035.1"/>
    </source>
</evidence>
<dbReference type="RefSeq" id="WP_212321168.1">
    <property type="nucleotide sequence ID" value="NZ_AP024463.1"/>
</dbReference>